<accession>F4W5Q2</accession>
<dbReference type="AlphaFoldDB" id="F4W5Q2"/>
<dbReference type="InParanoid" id="F4W5Q2"/>
<evidence type="ECO:0000313" key="2">
    <source>
        <dbReference type="EMBL" id="EGI70482.1"/>
    </source>
</evidence>
<proteinExistence type="predicted"/>
<keyword evidence="3" id="KW-1185">Reference proteome</keyword>
<dbReference type="Proteomes" id="UP000007755">
    <property type="component" value="Unassembled WGS sequence"/>
</dbReference>
<organism evidence="3">
    <name type="scientific">Acromyrmex echinatior</name>
    <name type="common">Panamanian leafcutter ant</name>
    <name type="synonym">Acromyrmex octospinosus echinatior</name>
    <dbReference type="NCBI Taxonomy" id="103372"/>
    <lineage>
        <taxon>Eukaryota</taxon>
        <taxon>Metazoa</taxon>
        <taxon>Ecdysozoa</taxon>
        <taxon>Arthropoda</taxon>
        <taxon>Hexapoda</taxon>
        <taxon>Insecta</taxon>
        <taxon>Pterygota</taxon>
        <taxon>Neoptera</taxon>
        <taxon>Endopterygota</taxon>
        <taxon>Hymenoptera</taxon>
        <taxon>Apocrita</taxon>
        <taxon>Aculeata</taxon>
        <taxon>Formicoidea</taxon>
        <taxon>Formicidae</taxon>
        <taxon>Myrmicinae</taxon>
        <taxon>Acromyrmex</taxon>
    </lineage>
</organism>
<sequence length="61" mass="6991">MDQKYTTNQYQSTTKSMTKIYCGKQANGAGAQPPKKPNCQGQDQDRTKDRNNNCRTIYTNR</sequence>
<dbReference type="EMBL" id="GL887663">
    <property type="protein sequence ID" value="EGI70482.1"/>
    <property type="molecule type" value="Genomic_DNA"/>
</dbReference>
<gene>
    <name evidence="2" type="ORF">G5I_00750</name>
</gene>
<feature type="compositionally biased region" description="Basic and acidic residues" evidence="1">
    <location>
        <begin position="43"/>
        <end position="52"/>
    </location>
</feature>
<feature type="region of interest" description="Disordered" evidence="1">
    <location>
        <begin position="25"/>
        <end position="61"/>
    </location>
</feature>
<protein>
    <submittedName>
        <fullName evidence="2">Uncharacterized protein</fullName>
    </submittedName>
</protein>
<name>F4W5Q2_ACREC</name>
<reference evidence="2" key="1">
    <citation type="submission" date="2011-02" db="EMBL/GenBank/DDBJ databases">
        <title>The genome of the leaf-cutting ant Acromyrmex echinatior suggests key adaptations to social evolution and fungus farming.</title>
        <authorList>
            <person name="Nygaard S."/>
            <person name="Zhang G."/>
        </authorList>
    </citation>
    <scope>NUCLEOTIDE SEQUENCE</scope>
</reference>
<evidence type="ECO:0000256" key="1">
    <source>
        <dbReference type="SAM" id="MobiDB-lite"/>
    </source>
</evidence>
<evidence type="ECO:0000313" key="3">
    <source>
        <dbReference type="Proteomes" id="UP000007755"/>
    </source>
</evidence>